<dbReference type="NCBIfam" id="TIGR01730">
    <property type="entry name" value="RND_mfp"/>
    <property type="match status" value="1"/>
</dbReference>
<proteinExistence type="inferred from homology"/>
<accession>A0A0H5DS66</accession>
<dbReference type="Gene3D" id="1.10.287.470">
    <property type="entry name" value="Helix hairpin bin"/>
    <property type="match status" value="1"/>
</dbReference>
<feature type="coiled-coil region" evidence="2">
    <location>
        <begin position="161"/>
        <end position="188"/>
    </location>
</feature>
<comment type="similarity">
    <text evidence="1">Belongs to the membrane fusion protein (MFP) (TC 8.A.1) family.</text>
</comment>
<dbReference type="Pfam" id="PF25917">
    <property type="entry name" value="BSH_RND"/>
    <property type="match status" value="1"/>
</dbReference>
<protein>
    <submittedName>
        <fullName evidence="4">Putative membrane protein</fullName>
    </submittedName>
</protein>
<gene>
    <name evidence="4" type="ORF">ELAC_1793</name>
</gene>
<evidence type="ECO:0000313" key="4">
    <source>
        <dbReference type="EMBL" id="CRX39118.1"/>
    </source>
</evidence>
<keyword evidence="5" id="KW-1185">Reference proteome</keyword>
<dbReference type="InterPro" id="IPR058625">
    <property type="entry name" value="MdtA-like_BSH"/>
</dbReference>
<dbReference type="EMBL" id="CWGJ01000025">
    <property type="protein sequence ID" value="CRX39118.1"/>
    <property type="molecule type" value="Genomic_DNA"/>
</dbReference>
<dbReference type="PANTHER" id="PTHR30469">
    <property type="entry name" value="MULTIDRUG RESISTANCE PROTEIN MDTA"/>
    <property type="match status" value="1"/>
</dbReference>
<dbReference type="Gene3D" id="2.40.50.100">
    <property type="match status" value="1"/>
</dbReference>
<dbReference type="SUPFAM" id="SSF111369">
    <property type="entry name" value="HlyD-like secretion proteins"/>
    <property type="match status" value="1"/>
</dbReference>
<dbReference type="Gene3D" id="2.40.30.170">
    <property type="match status" value="1"/>
</dbReference>
<dbReference type="GO" id="GO:1990281">
    <property type="term" value="C:efflux pump complex"/>
    <property type="evidence" value="ECO:0007669"/>
    <property type="project" value="TreeGrafter"/>
</dbReference>
<evidence type="ECO:0000256" key="1">
    <source>
        <dbReference type="ARBA" id="ARBA00009477"/>
    </source>
</evidence>
<reference evidence="5" key="1">
    <citation type="submission" date="2015-06" db="EMBL/GenBank/DDBJ databases">
        <authorList>
            <person name="Bertelli C."/>
        </authorList>
    </citation>
    <scope>NUCLEOTIDE SEQUENCE [LARGE SCALE GENOMIC DNA]</scope>
    <source>
        <strain evidence="5">CRIB-30</strain>
    </source>
</reference>
<dbReference type="RefSeq" id="WP_098038969.1">
    <property type="nucleotide sequence ID" value="NZ_CWGJ01000025.1"/>
</dbReference>
<evidence type="ECO:0000256" key="2">
    <source>
        <dbReference type="SAM" id="Coils"/>
    </source>
</evidence>
<dbReference type="Gene3D" id="2.40.420.20">
    <property type="match status" value="1"/>
</dbReference>
<keyword evidence="2" id="KW-0175">Coiled coil</keyword>
<dbReference type="AlphaFoldDB" id="A0A0H5DS66"/>
<evidence type="ECO:0000313" key="5">
    <source>
        <dbReference type="Proteomes" id="UP000220251"/>
    </source>
</evidence>
<sequence length="375" mass="40642">MKIFQKALALMTALFISLVLFSGYLGTLSKKKLDEQAVPAEVVDVIEVKLRPEKLRIRSSGVVEAVKKVPILPFSAGTLVFLSPSLEIGRSIRKGELLAKIDPTDYIAMVEGERANLKRAEYEYKVELGKKRVAEDEWKLLGGGLLVDPVGQELVLRGPQLEDKKAQLVAAEKKLEKAERDLEQTEIRAPFDGIVLKDAKDVGSIVSAGTEIAEIAGTDVFRVIVSIPYERVCKIACLKRNGLENRKAYVIQDLGNGTAVVTEGVAVRVLGDLDDAGTMARVVVLVEDPLGIKSKKNAVPLFLSSQVHVEIEGPDLGEVALLPLSALSDDGEVTLLGPDGLMETKKVDVKIVDGKIAYIAGGLKEGDKVVVKRER</sequence>
<dbReference type="GO" id="GO:0015562">
    <property type="term" value="F:efflux transmembrane transporter activity"/>
    <property type="evidence" value="ECO:0007669"/>
    <property type="project" value="TreeGrafter"/>
</dbReference>
<dbReference type="Proteomes" id="UP000220251">
    <property type="component" value="Unassembled WGS sequence"/>
</dbReference>
<name>A0A0H5DS66_9BACT</name>
<dbReference type="OrthoDB" id="9781888at2"/>
<organism evidence="4 5">
    <name type="scientific">Estrella lausannensis</name>
    <dbReference type="NCBI Taxonomy" id="483423"/>
    <lineage>
        <taxon>Bacteria</taxon>
        <taxon>Pseudomonadati</taxon>
        <taxon>Chlamydiota</taxon>
        <taxon>Chlamydiia</taxon>
        <taxon>Parachlamydiales</taxon>
        <taxon>Candidatus Criblamydiaceae</taxon>
        <taxon>Estrella</taxon>
    </lineage>
</organism>
<evidence type="ECO:0000259" key="3">
    <source>
        <dbReference type="Pfam" id="PF25917"/>
    </source>
</evidence>
<feature type="domain" description="Multidrug resistance protein MdtA-like barrel-sandwich hybrid" evidence="3">
    <location>
        <begin position="85"/>
        <end position="212"/>
    </location>
</feature>
<dbReference type="InterPro" id="IPR006143">
    <property type="entry name" value="RND_pump_MFP"/>
</dbReference>